<dbReference type="InterPro" id="IPR013040">
    <property type="entry name" value="Coatomer_gsu_app_Ig-like_dom"/>
</dbReference>
<evidence type="ECO:0000256" key="6">
    <source>
        <dbReference type="ARBA" id="ARBA00022737"/>
    </source>
</evidence>
<feature type="domain" description="Coatomer gamma subunit appendage Ig-like subdomain" evidence="13">
    <location>
        <begin position="303"/>
        <end position="351"/>
    </location>
</feature>
<keyword evidence="6" id="KW-0677">Repeat</keyword>
<keyword evidence="16" id="KW-1185">Reference proteome</keyword>
<organism evidence="15 16">
    <name type="scientific">Heterodera trifolii</name>
    <dbReference type="NCBI Taxonomy" id="157864"/>
    <lineage>
        <taxon>Eukaryota</taxon>
        <taxon>Metazoa</taxon>
        <taxon>Ecdysozoa</taxon>
        <taxon>Nematoda</taxon>
        <taxon>Chromadorea</taxon>
        <taxon>Rhabditida</taxon>
        <taxon>Tylenchina</taxon>
        <taxon>Tylenchomorpha</taxon>
        <taxon>Tylenchoidea</taxon>
        <taxon>Heteroderidae</taxon>
        <taxon>Heteroderinae</taxon>
        <taxon>Heterodera</taxon>
    </lineage>
</organism>
<dbReference type="InterPro" id="IPR012295">
    <property type="entry name" value="TBP_dom_sf"/>
</dbReference>
<dbReference type="Gene3D" id="1.25.10.10">
    <property type="entry name" value="Leucine-rich Repeat Variant"/>
    <property type="match status" value="1"/>
</dbReference>
<dbReference type="Pfam" id="PF16381">
    <property type="entry name" value="Coatomer_g_Cpla"/>
    <property type="match status" value="1"/>
</dbReference>
<dbReference type="Gene3D" id="2.60.40.1480">
    <property type="entry name" value="Coatomer, gamma subunit, appendage domain"/>
    <property type="match status" value="2"/>
</dbReference>
<evidence type="ECO:0000256" key="4">
    <source>
        <dbReference type="ARBA" id="ARBA00022448"/>
    </source>
</evidence>
<evidence type="ECO:0000256" key="7">
    <source>
        <dbReference type="ARBA" id="ARBA00022892"/>
    </source>
</evidence>
<dbReference type="SUPFAM" id="SSF55711">
    <property type="entry name" value="Subdomain of clathrin and coatomer appendage domain"/>
    <property type="match status" value="1"/>
</dbReference>
<accession>A0ABD2JXC2</accession>
<feature type="domain" description="Clathrin/coatomer adaptor adaptin-like N-terminal" evidence="12">
    <location>
        <begin position="22"/>
        <end position="280"/>
    </location>
</feature>
<keyword evidence="10" id="KW-0472">Membrane</keyword>
<dbReference type="GO" id="GO:0030663">
    <property type="term" value="C:COPI-coated vesicle membrane"/>
    <property type="evidence" value="ECO:0007669"/>
    <property type="project" value="UniProtKB-SubCell"/>
</dbReference>
<dbReference type="PANTHER" id="PTHR10261:SF0">
    <property type="entry name" value="COATOMER SUBUNIT GAMMA-2"/>
    <property type="match status" value="1"/>
</dbReference>
<reference evidence="15 16" key="1">
    <citation type="submission" date="2024-10" db="EMBL/GenBank/DDBJ databases">
        <authorList>
            <person name="Kim D."/>
        </authorList>
    </citation>
    <scope>NUCLEOTIDE SEQUENCE [LARGE SCALE GENOMIC DNA]</scope>
    <source>
        <strain evidence="15">BH-2024</strain>
    </source>
</reference>
<evidence type="ECO:0000259" key="14">
    <source>
        <dbReference type="Pfam" id="PF16381"/>
    </source>
</evidence>
<evidence type="ECO:0008006" key="17">
    <source>
        <dbReference type="Google" id="ProtNLM"/>
    </source>
</evidence>
<dbReference type="SUPFAM" id="SSF48371">
    <property type="entry name" value="ARM repeat"/>
    <property type="match status" value="1"/>
</dbReference>
<dbReference type="Pfam" id="PF08752">
    <property type="entry name" value="COP-gamma_platf"/>
    <property type="match status" value="2"/>
</dbReference>
<feature type="domain" description="Coatomer gamma subunit appendage Ig-like subdomain" evidence="13">
    <location>
        <begin position="356"/>
        <end position="421"/>
    </location>
</feature>
<dbReference type="InterPro" id="IPR016024">
    <property type="entry name" value="ARM-type_fold"/>
</dbReference>
<keyword evidence="11" id="KW-0968">Cytoplasmic vesicle</keyword>
<dbReference type="InterPro" id="IPR011989">
    <property type="entry name" value="ARM-like"/>
</dbReference>
<keyword evidence="7" id="KW-0931">ER-Golgi transport</keyword>
<dbReference type="InterPro" id="IPR037067">
    <property type="entry name" value="Coatomer_gsu_app_sf"/>
</dbReference>
<evidence type="ECO:0000256" key="3">
    <source>
        <dbReference type="ARBA" id="ARBA00010720"/>
    </source>
</evidence>
<dbReference type="FunFam" id="3.30.310.10:FF:000011">
    <property type="entry name" value="Coatomer subunit gamma"/>
    <property type="match status" value="1"/>
</dbReference>
<dbReference type="SUPFAM" id="SSF49348">
    <property type="entry name" value="Clathrin adaptor appendage domain"/>
    <property type="match status" value="1"/>
</dbReference>
<keyword evidence="8" id="KW-0653">Protein transport</keyword>
<dbReference type="EMBL" id="JBICBT010000881">
    <property type="protein sequence ID" value="KAL3095233.1"/>
    <property type="molecule type" value="Genomic_DNA"/>
</dbReference>
<dbReference type="InterPro" id="IPR009028">
    <property type="entry name" value="Coatomer/calthrin_app_sub_C"/>
</dbReference>
<evidence type="ECO:0000313" key="15">
    <source>
        <dbReference type="EMBL" id="KAL3095233.1"/>
    </source>
</evidence>
<name>A0ABD2JXC2_9BILA</name>
<comment type="similarity">
    <text evidence="3">Belongs to the COPG family.</text>
</comment>
<dbReference type="InterPro" id="IPR032154">
    <property type="entry name" value="Coatomer_g_Cpla"/>
</dbReference>
<dbReference type="GO" id="GO:0016192">
    <property type="term" value="P:vesicle-mediated transport"/>
    <property type="evidence" value="ECO:0007669"/>
    <property type="project" value="UniProtKB-KW"/>
</dbReference>
<dbReference type="InterPro" id="IPR017106">
    <property type="entry name" value="Coatomer_gsu"/>
</dbReference>
<sequence length="543" mass="59764">MRRDKKDDESAAGNPYDHLDKATVVQETRAFNETPVNARKCRPILCKLLYLLQHGETIGKTEATDTFFAITKLWQAKDMTLRMLVYLSIKELCQMSSDVIIVTSSLTKNMTGREDVYRGPAIRALCRILNDTGMLQAIERYMKQAIVDKTASVSSAALVSSLHLMRKSPEEAVSADNHMVQFHALSLLVQIRANDRLAILKMVQKFSKSGLRSPLALCQLVRVAARLIAAEAEEHALGVDGGGSAESRSSFTFIESCLRNKHEMVVYEAASAIAKKKTAMDDASAAMKKQKEEKKSGTSRQEQFALQLASMPEFAVCGALFKSCAAVELTETITEYNVSCVKHIFNDDFVLLQLTVATLSQLPFGQPGTTYVLLKMPEDGRIAGTFGAKLKFKICDVDPATGEPESNDLYDEVYALKPIDVGLADFFLATAPKGASFTTAWDALKEEGHETEESYALSNVHTLEDAVSKLLKCTALFPCEHSNRVPEGKSSHQLLLCGIFRGGIDVLCRVRLVMDPSDQTVSMNMVVRSMDETVSQMIANIVS</sequence>
<dbReference type="InterPro" id="IPR002553">
    <property type="entry name" value="Clathrin/coatomer_adapt-like_N"/>
</dbReference>
<keyword evidence="4" id="KW-0813">Transport</keyword>
<dbReference type="PANTHER" id="PTHR10261">
    <property type="entry name" value="COATOMER SUBUNIT GAMMA"/>
    <property type="match status" value="1"/>
</dbReference>
<keyword evidence="9" id="KW-0333">Golgi apparatus</keyword>
<evidence type="ECO:0000256" key="9">
    <source>
        <dbReference type="ARBA" id="ARBA00023034"/>
    </source>
</evidence>
<evidence type="ECO:0000313" key="16">
    <source>
        <dbReference type="Proteomes" id="UP001620626"/>
    </source>
</evidence>
<dbReference type="GO" id="GO:0000139">
    <property type="term" value="C:Golgi membrane"/>
    <property type="evidence" value="ECO:0007669"/>
    <property type="project" value="UniProtKB-SubCell"/>
</dbReference>
<dbReference type="AlphaFoldDB" id="A0ABD2JXC2"/>
<dbReference type="Proteomes" id="UP001620626">
    <property type="component" value="Unassembled WGS sequence"/>
</dbReference>
<evidence type="ECO:0000256" key="5">
    <source>
        <dbReference type="ARBA" id="ARBA00022490"/>
    </source>
</evidence>
<keyword evidence="5" id="KW-0963">Cytoplasm</keyword>
<feature type="domain" description="Coatomer subunit gamma C-terminal" evidence="14">
    <location>
        <begin position="434"/>
        <end position="542"/>
    </location>
</feature>
<dbReference type="GO" id="GO:0015031">
    <property type="term" value="P:protein transport"/>
    <property type="evidence" value="ECO:0007669"/>
    <property type="project" value="UniProtKB-KW"/>
</dbReference>
<gene>
    <name evidence="15" type="ORF">niasHT_020384</name>
</gene>
<dbReference type="Gene3D" id="3.30.310.10">
    <property type="entry name" value="TATA-Binding Protein"/>
    <property type="match status" value="1"/>
</dbReference>
<dbReference type="Pfam" id="PF01602">
    <property type="entry name" value="Adaptin_N"/>
    <property type="match status" value="1"/>
</dbReference>
<evidence type="ECO:0000259" key="12">
    <source>
        <dbReference type="Pfam" id="PF01602"/>
    </source>
</evidence>
<evidence type="ECO:0000256" key="1">
    <source>
        <dbReference type="ARBA" id="ARBA00004255"/>
    </source>
</evidence>
<evidence type="ECO:0000259" key="13">
    <source>
        <dbReference type="Pfam" id="PF08752"/>
    </source>
</evidence>
<dbReference type="InterPro" id="IPR013041">
    <property type="entry name" value="Clathrin_app_Ig-like_sf"/>
</dbReference>
<protein>
    <recommendedName>
        <fullName evidence="17">Coatomer subunit gamma</fullName>
    </recommendedName>
</protein>
<proteinExistence type="inferred from homology"/>
<evidence type="ECO:0000256" key="11">
    <source>
        <dbReference type="ARBA" id="ARBA00023329"/>
    </source>
</evidence>
<comment type="caution">
    <text evidence="15">The sequence shown here is derived from an EMBL/GenBank/DDBJ whole genome shotgun (WGS) entry which is preliminary data.</text>
</comment>
<comment type="subcellular location">
    <subcellularLocation>
        <location evidence="2">Cytoplasmic vesicle</location>
        <location evidence="2">COPI-coated vesicle membrane</location>
        <topology evidence="2">Peripheral membrane protein</topology>
        <orientation evidence="2">Cytoplasmic side</orientation>
    </subcellularLocation>
    <subcellularLocation>
        <location evidence="1">Golgi apparatus membrane</location>
        <topology evidence="1">Peripheral membrane protein</topology>
        <orientation evidence="1">Cytoplasmic side</orientation>
    </subcellularLocation>
</comment>
<evidence type="ECO:0000256" key="8">
    <source>
        <dbReference type="ARBA" id="ARBA00022927"/>
    </source>
</evidence>
<evidence type="ECO:0000256" key="10">
    <source>
        <dbReference type="ARBA" id="ARBA00023136"/>
    </source>
</evidence>
<evidence type="ECO:0000256" key="2">
    <source>
        <dbReference type="ARBA" id="ARBA00004347"/>
    </source>
</evidence>